<proteinExistence type="predicted"/>
<dbReference type="RefSeq" id="WP_138696570.1">
    <property type="nucleotide sequence ID" value="NZ_JBHSAZ010000053.1"/>
</dbReference>
<sequence>MGPDWATDDNDVLRGRRETRAGSVSPAWPGTGWTARNAQHTPITTGVGKRGVYGSRIKALTAVAADRRRLGRTRRSPGVGTFRHSGAGTRRVGRRGGVPAAVRDVDRRCVAACRARAVAAADATLQAGDLDTARRFAEMADRAARSEVQRARGHLARSRITFASSLNQEGCGAVGRGSGRGQQ</sequence>
<dbReference type="OrthoDB" id="3405463at2"/>
<feature type="compositionally biased region" description="Polar residues" evidence="1">
    <location>
        <begin position="34"/>
        <end position="44"/>
    </location>
</feature>
<feature type="region of interest" description="Disordered" evidence="1">
    <location>
        <begin position="1"/>
        <end position="49"/>
    </location>
</feature>
<dbReference type="Proteomes" id="UP000306628">
    <property type="component" value="Unassembled WGS sequence"/>
</dbReference>
<name>A0A5S4FRJ0_9ACTN</name>
<evidence type="ECO:0000256" key="1">
    <source>
        <dbReference type="SAM" id="MobiDB-lite"/>
    </source>
</evidence>
<evidence type="ECO:0000313" key="2">
    <source>
        <dbReference type="EMBL" id="TMR23268.1"/>
    </source>
</evidence>
<comment type="caution">
    <text evidence="2">The sequence shown here is derived from an EMBL/GenBank/DDBJ whole genome shotgun (WGS) entry which is preliminary data.</text>
</comment>
<dbReference type="AlphaFoldDB" id="A0A5S4FRJ0"/>
<feature type="compositionally biased region" description="Basic and acidic residues" evidence="1">
    <location>
        <begin position="11"/>
        <end position="20"/>
    </location>
</feature>
<feature type="compositionally biased region" description="Acidic residues" evidence="1">
    <location>
        <begin position="1"/>
        <end position="10"/>
    </location>
</feature>
<gene>
    <name evidence="2" type="ORF">ETD85_48170</name>
</gene>
<accession>A0A5S4FRJ0</accession>
<organism evidence="2 3">
    <name type="scientific">Nonomuraea zeae</name>
    <dbReference type="NCBI Taxonomy" id="1642303"/>
    <lineage>
        <taxon>Bacteria</taxon>
        <taxon>Bacillati</taxon>
        <taxon>Actinomycetota</taxon>
        <taxon>Actinomycetes</taxon>
        <taxon>Streptosporangiales</taxon>
        <taxon>Streptosporangiaceae</taxon>
        <taxon>Nonomuraea</taxon>
    </lineage>
</organism>
<feature type="region of interest" description="Disordered" evidence="1">
    <location>
        <begin position="70"/>
        <end position="95"/>
    </location>
</feature>
<keyword evidence="3" id="KW-1185">Reference proteome</keyword>
<protein>
    <submittedName>
        <fullName evidence="2">Uncharacterized protein</fullName>
    </submittedName>
</protein>
<evidence type="ECO:0000313" key="3">
    <source>
        <dbReference type="Proteomes" id="UP000306628"/>
    </source>
</evidence>
<dbReference type="EMBL" id="VCKX01000259">
    <property type="protein sequence ID" value="TMR23268.1"/>
    <property type="molecule type" value="Genomic_DNA"/>
</dbReference>
<reference evidence="2 3" key="1">
    <citation type="submission" date="2019-05" db="EMBL/GenBank/DDBJ databases">
        <title>Draft genome sequence of Nonomuraea zeae DSM 100528.</title>
        <authorList>
            <person name="Saricaoglu S."/>
            <person name="Isik K."/>
        </authorList>
    </citation>
    <scope>NUCLEOTIDE SEQUENCE [LARGE SCALE GENOMIC DNA]</scope>
    <source>
        <strain evidence="2 3">DSM 100528</strain>
    </source>
</reference>